<accession>A0A8S5RSM5</accession>
<dbReference type="InterPro" id="IPR047790">
    <property type="entry name" value="MCP_Sipho"/>
</dbReference>
<protein>
    <submittedName>
        <fullName evidence="2">Major capsid protein</fullName>
    </submittedName>
</protein>
<proteinExistence type="predicted"/>
<dbReference type="NCBIfam" id="NF033847">
    <property type="entry name" value="MCP_Sipho"/>
    <property type="match status" value="1"/>
</dbReference>
<organism evidence="2">
    <name type="scientific">Siphoviridae sp. ctZF426</name>
    <dbReference type="NCBI Taxonomy" id="2827580"/>
    <lineage>
        <taxon>Viruses</taxon>
        <taxon>Duplodnaviria</taxon>
        <taxon>Heunggongvirae</taxon>
        <taxon>Uroviricota</taxon>
        <taxon>Caudoviricetes</taxon>
    </lineage>
</organism>
<reference evidence="2" key="1">
    <citation type="journal article" date="2021" name="Proc. Natl. Acad. Sci. U.S.A.">
        <title>A Catalog of Tens of Thousands of Viruses from Human Metagenomes Reveals Hidden Associations with Chronic Diseases.</title>
        <authorList>
            <person name="Tisza M.J."/>
            <person name="Buck C.B."/>
        </authorList>
    </citation>
    <scope>NUCLEOTIDE SEQUENCE</scope>
    <source>
        <strain evidence="2">CtZF426</strain>
    </source>
</reference>
<feature type="compositionally biased region" description="Basic residues" evidence="1">
    <location>
        <begin position="173"/>
        <end position="185"/>
    </location>
</feature>
<name>A0A8S5RSM5_9CAUD</name>
<sequence>MSINRLRHLTAFAATDAPADGDNGGGETFDVEIPEDLTALDDAALTGLHARAVEAFRAVYGDGADVTDEALATLSDLADGIEALNAETASRQAAAAERAEKASALAAKVDSEFATAIVTDADPDEDIAIGDTVTISTEPTGAREEPEVEEEEAPAADVEPAPAPAPRQAAGRRTVHLSGIRRRRPNPAPGGGVKRVMFVADVPGFTPGAGADFIDLARAVERRLQGFNAGAYEAAARGGRNLREQHGLAVIRRSFASDVTVSTADPEATDAAIRRAIDESRLPGGSLVASGGWGAPSETVYDVLEMESTDGLVSLPEVNVTRGGIQFTKGPKFSDLYAKVGFSYTEQNDKDGKYAAKSDSDPTLVEGSKPVYKVPNQGFEDVRLNAAGVIVQAGLLQQRGFPELVARTIRGALNVHAHKMSERVIGAMAASSTAVSLPSGQVGAVAPVLTAVDLQAEHYRYVGRLGRGVTLELVVPYWVRGLMRSDLARRLGVDMLDVSDARVDGWFRDRGINVQYVYDWQALSGDGSGFKSWGGEVKFLLYAAGTFVKGTSDILTLDTVYDSSLLGKNDYTALFTEEGWLVAKMGHDSRVVTVPVDPSGHTAGGVAIKADGSKGA</sequence>
<evidence type="ECO:0000313" key="2">
    <source>
        <dbReference type="EMBL" id="DAE92354.1"/>
    </source>
</evidence>
<dbReference type="EMBL" id="BK057799">
    <property type="protein sequence ID" value="DAE92354.1"/>
    <property type="molecule type" value="Genomic_DNA"/>
</dbReference>
<feature type="region of interest" description="Disordered" evidence="1">
    <location>
        <begin position="125"/>
        <end position="194"/>
    </location>
</feature>
<evidence type="ECO:0000256" key="1">
    <source>
        <dbReference type="SAM" id="MobiDB-lite"/>
    </source>
</evidence>
<feature type="compositionally biased region" description="Low complexity" evidence="1">
    <location>
        <begin position="155"/>
        <end position="172"/>
    </location>
</feature>